<dbReference type="EMBL" id="JAUSWH010000014">
    <property type="protein sequence ID" value="MDQ0457423.1"/>
    <property type="molecule type" value="Genomic_DNA"/>
</dbReference>
<reference evidence="2 3" key="1">
    <citation type="submission" date="2023-07" db="EMBL/GenBank/DDBJ databases">
        <title>Genomic Encyclopedia of Type Strains, Phase IV (KMG-IV): sequencing the most valuable type-strain genomes for metagenomic binning, comparative biology and taxonomic classification.</title>
        <authorList>
            <person name="Goeker M."/>
        </authorList>
    </citation>
    <scope>NUCLEOTIDE SEQUENCE [LARGE SCALE GENOMIC DNA]</scope>
    <source>
        <strain evidence="2 3">DSM 100301</strain>
    </source>
</reference>
<proteinExistence type="predicted"/>
<protein>
    <recommendedName>
        <fullName evidence="4">Replication protein</fullName>
    </recommendedName>
</protein>
<name>A0ABU0IGM4_9HYPH</name>
<comment type="caution">
    <text evidence="2">The sequence shown here is derived from an EMBL/GenBank/DDBJ whole genome shotgun (WGS) entry which is preliminary data.</text>
</comment>
<organism evidence="2 3">
    <name type="scientific">Rhizobium paknamense</name>
    <dbReference type="NCBI Taxonomy" id="1206817"/>
    <lineage>
        <taxon>Bacteria</taxon>
        <taxon>Pseudomonadati</taxon>
        <taxon>Pseudomonadota</taxon>
        <taxon>Alphaproteobacteria</taxon>
        <taxon>Hyphomicrobiales</taxon>
        <taxon>Rhizobiaceae</taxon>
        <taxon>Rhizobium/Agrobacterium group</taxon>
        <taxon>Rhizobium</taxon>
    </lineage>
</organism>
<accession>A0ABU0IGM4</accession>
<evidence type="ECO:0000256" key="1">
    <source>
        <dbReference type="SAM" id="MobiDB-lite"/>
    </source>
</evidence>
<dbReference type="RefSeq" id="WP_307159598.1">
    <property type="nucleotide sequence ID" value="NZ_JAUSWH010000014.1"/>
</dbReference>
<sequence length="429" mass="47621">MVALTAYHGKSTSLAALKTLIQQASSKSRKGRAWRDACREYGILGVVVGQEVELGEKHGWHYHQHLAVVIDGPTDAEYEASEYDDARLEEMIQDRGFAAGRWLEEAYVAQIHKSGCVASRRNSCKTHVAHDAEKAAGYTTKGSMSWRIDDDGDKGDADALTPWDIALEAADGDQTAPRTKYMFAKWSEYQEAMPGTRSCVVSASLAKKLGIGPDTQRDAEDGGFESEPEEQQHHERGQVIGTVKAAVWSRWMNYRLASTFLRRVEWGGAGGFSEAVRETEADSDIIAAKRNEEASATLNERLRAEAEEAMRRMIQLDQRDKAERREDVARYERAIKQGGHRWDIKNGDAASVAMIAGERLRRHESAVGQRSSMKPIIDDLAATYGVRLTETEVLNAAGSATDFMRDFEQMFEGRWLSEEEAAAIDALAA</sequence>
<keyword evidence="3" id="KW-1185">Reference proteome</keyword>
<dbReference type="Proteomes" id="UP001235269">
    <property type="component" value="Unassembled WGS sequence"/>
</dbReference>
<feature type="region of interest" description="Disordered" evidence="1">
    <location>
        <begin position="211"/>
        <end position="236"/>
    </location>
</feature>
<evidence type="ECO:0008006" key="4">
    <source>
        <dbReference type="Google" id="ProtNLM"/>
    </source>
</evidence>
<gene>
    <name evidence="2" type="ORF">QO005_003779</name>
</gene>
<evidence type="ECO:0000313" key="3">
    <source>
        <dbReference type="Proteomes" id="UP001235269"/>
    </source>
</evidence>
<evidence type="ECO:0000313" key="2">
    <source>
        <dbReference type="EMBL" id="MDQ0457423.1"/>
    </source>
</evidence>